<feature type="transmembrane region" description="Helical" evidence="5">
    <location>
        <begin position="91"/>
        <end position="112"/>
    </location>
</feature>
<feature type="transmembrane region" description="Helical" evidence="5">
    <location>
        <begin position="268"/>
        <end position="288"/>
    </location>
</feature>
<comment type="caution">
    <text evidence="6">The sequence shown here is derived from an EMBL/GenBank/DDBJ whole genome shotgun (WGS) entry which is preliminary data.</text>
</comment>
<keyword evidence="2 5" id="KW-0812">Transmembrane</keyword>
<evidence type="ECO:0000256" key="5">
    <source>
        <dbReference type="SAM" id="Phobius"/>
    </source>
</evidence>
<dbReference type="GO" id="GO:0005886">
    <property type="term" value="C:plasma membrane"/>
    <property type="evidence" value="ECO:0007669"/>
    <property type="project" value="TreeGrafter"/>
</dbReference>
<evidence type="ECO:0000256" key="2">
    <source>
        <dbReference type="ARBA" id="ARBA00022692"/>
    </source>
</evidence>
<evidence type="ECO:0000256" key="1">
    <source>
        <dbReference type="ARBA" id="ARBA00004141"/>
    </source>
</evidence>
<dbReference type="Proteomes" id="UP000653692">
    <property type="component" value="Unassembled WGS sequence"/>
</dbReference>
<dbReference type="Pfam" id="PF00146">
    <property type="entry name" value="NADHdh"/>
    <property type="match status" value="1"/>
</dbReference>
<dbReference type="AlphaFoldDB" id="A0A832ZMX3"/>
<proteinExistence type="predicted"/>
<protein>
    <submittedName>
        <fullName evidence="6">Hydrogenase</fullName>
    </submittedName>
</protein>
<comment type="subcellular location">
    <subcellularLocation>
        <location evidence="1">Membrane</location>
        <topology evidence="1">Multi-pass membrane protein</topology>
    </subcellularLocation>
</comment>
<dbReference type="PANTHER" id="PTHR43359:SF1">
    <property type="entry name" value="FORMATE HYDROGENLYASE SUBUNIT 4-RELATED"/>
    <property type="match status" value="1"/>
</dbReference>
<feature type="transmembrane region" description="Helical" evidence="5">
    <location>
        <begin position="124"/>
        <end position="144"/>
    </location>
</feature>
<feature type="transmembrane region" description="Helical" evidence="5">
    <location>
        <begin position="61"/>
        <end position="79"/>
    </location>
</feature>
<feature type="transmembrane region" description="Helical" evidence="5">
    <location>
        <begin position="239"/>
        <end position="256"/>
    </location>
</feature>
<evidence type="ECO:0000256" key="4">
    <source>
        <dbReference type="ARBA" id="ARBA00023136"/>
    </source>
</evidence>
<sequence length="290" mass="31669">MNLVIPLIIPFITPILDGIARKVRAKIQDRIGPPVLQTWYDFISLFGMESIDASGSLTFRLAPYLAFGSAMAMLFLLPYGDSSPFGFKGDLIAFIYFFALFSAVVVLSGMSVESSYTMAGASREITLSLVFKPAFAVVVALFALKSGSLSIEEITHSLHLAPSVIGAYALLIYITYVEAGFIPYDIAEAETEILGGVLSEYSGRALAVFLWAFQIKRFAMIWLLSSMIVLPFVGGVKALIAQFLTALTIFILMVVYESMNARHRLDIAVRKGIKALAAGCILLILAFFGW</sequence>
<feature type="transmembrane region" description="Helical" evidence="5">
    <location>
        <begin position="164"/>
        <end position="184"/>
    </location>
</feature>
<evidence type="ECO:0000313" key="7">
    <source>
        <dbReference type="Proteomes" id="UP000653692"/>
    </source>
</evidence>
<dbReference type="EMBL" id="DQUR01000202">
    <property type="protein sequence ID" value="HIP89453.1"/>
    <property type="molecule type" value="Genomic_DNA"/>
</dbReference>
<accession>A0A832ZMX3</accession>
<reference evidence="6" key="1">
    <citation type="journal article" date="2020" name="ISME J.">
        <title>Gammaproteobacteria mediating utilization of methyl-, sulfur- and petroleum organic compounds in deep ocean hydrothermal plumes.</title>
        <authorList>
            <person name="Zhou Z."/>
            <person name="Liu Y."/>
            <person name="Pan J."/>
            <person name="Cron B.R."/>
            <person name="Toner B.M."/>
            <person name="Anantharaman K."/>
            <person name="Breier J.A."/>
            <person name="Dick G.J."/>
            <person name="Li M."/>
        </authorList>
    </citation>
    <scope>NUCLEOTIDE SEQUENCE</scope>
    <source>
        <strain evidence="6">SZUA-1476</strain>
    </source>
</reference>
<organism evidence="6 7">
    <name type="scientific">Thermococcus paralvinellae</name>
    <dbReference type="NCBI Taxonomy" id="582419"/>
    <lineage>
        <taxon>Archaea</taxon>
        <taxon>Methanobacteriati</taxon>
        <taxon>Methanobacteriota</taxon>
        <taxon>Thermococci</taxon>
        <taxon>Thermococcales</taxon>
        <taxon>Thermococcaceae</taxon>
        <taxon>Thermococcus</taxon>
    </lineage>
</organism>
<dbReference type="InterPro" id="IPR052561">
    <property type="entry name" value="ComplexI_Subunit1"/>
</dbReference>
<evidence type="ECO:0000313" key="6">
    <source>
        <dbReference type="EMBL" id="HIP89453.1"/>
    </source>
</evidence>
<dbReference type="PANTHER" id="PTHR43359">
    <property type="entry name" value="FORMATE HYDROGENLYASE SUBUNIT 4"/>
    <property type="match status" value="1"/>
</dbReference>
<name>A0A832ZMX3_9EURY</name>
<dbReference type="InterPro" id="IPR001694">
    <property type="entry name" value="NADH_UbQ_OxRdtase_su1/FPO"/>
</dbReference>
<keyword evidence="4 5" id="KW-0472">Membrane</keyword>
<keyword evidence="3 5" id="KW-1133">Transmembrane helix</keyword>
<gene>
    <name evidence="6" type="ORF">EYH24_05940</name>
</gene>
<evidence type="ECO:0000256" key="3">
    <source>
        <dbReference type="ARBA" id="ARBA00022989"/>
    </source>
</evidence>